<keyword evidence="1" id="KW-0596">Phosphopantetheine</keyword>
<keyword evidence="6" id="KW-1185">Reference proteome</keyword>
<dbReference type="InterPro" id="IPR020806">
    <property type="entry name" value="PKS_PP-bd"/>
</dbReference>
<evidence type="ECO:0000313" key="5">
    <source>
        <dbReference type="EMBL" id="TQB68772.1"/>
    </source>
</evidence>
<dbReference type="PANTHER" id="PTHR45527">
    <property type="entry name" value="NONRIBOSOMAL PEPTIDE SYNTHETASE"/>
    <property type="match status" value="1"/>
</dbReference>
<dbReference type="PROSITE" id="PS00455">
    <property type="entry name" value="AMP_BINDING"/>
    <property type="match status" value="1"/>
</dbReference>
<dbReference type="InterPro" id="IPR010071">
    <property type="entry name" value="AA_adenyl_dom"/>
</dbReference>
<evidence type="ECO:0000313" key="6">
    <source>
        <dbReference type="Proteomes" id="UP000319663"/>
    </source>
</evidence>
<feature type="domain" description="Carrier" evidence="4">
    <location>
        <begin position="1723"/>
        <end position="1799"/>
    </location>
</feature>
<dbReference type="Gene3D" id="3.40.50.12780">
    <property type="entry name" value="N-terminal domain of ligase-like"/>
    <property type="match status" value="1"/>
</dbReference>
<dbReference type="GO" id="GO:0044550">
    <property type="term" value="P:secondary metabolite biosynthetic process"/>
    <property type="evidence" value="ECO:0007669"/>
    <property type="project" value="TreeGrafter"/>
</dbReference>
<dbReference type="CDD" id="cd19542">
    <property type="entry name" value="CT_NRPS-like"/>
    <property type="match status" value="1"/>
</dbReference>
<dbReference type="Pfam" id="PF00501">
    <property type="entry name" value="AMP-binding"/>
    <property type="match status" value="1"/>
</dbReference>
<dbReference type="CDD" id="cd19545">
    <property type="entry name" value="FUM14_C_NRPS-like"/>
    <property type="match status" value="2"/>
</dbReference>
<proteinExistence type="predicted"/>
<keyword evidence="2" id="KW-0597">Phosphoprotein</keyword>
<dbReference type="Gene3D" id="3.30.300.30">
    <property type="match status" value="1"/>
</dbReference>
<dbReference type="PROSITE" id="PS00012">
    <property type="entry name" value="PHOSPHOPANTETHEINE"/>
    <property type="match status" value="1"/>
</dbReference>
<dbReference type="SUPFAM" id="SSF52777">
    <property type="entry name" value="CoA-dependent acyltransferases"/>
    <property type="match status" value="6"/>
</dbReference>
<dbReference type="EMBL" id="VIFY01000191">
    <property type="protein sequence ID" value="TQB68772.1"/>
    <property type="molecule type" value="Genomic_DNA"/>
</dbReference>
<sequence length="2353" mass="260944">MGFEIRKPLFPSRLYSARVAWIDVRRGPGISRNLVVLVAQCLPDIVRQVNAHCVAADRLLHLPNLVIHRPHVADFSGTITFLPRLTASALTLFGKYVTPQLEEVRRLAIAGQQPGTYIDQYIIDISAGASTDRLLRAWEDVYRTTPTLRTRFFIDESGTVLQAVVNEDITWETVDDLHSCLRPENLIMGAGKPLSRYQVVLDKRSGTSQIICTMHHAIFDGWSIELLKNRLHRAYVGQPLETDNFRTFIQYIKSLDSQSMAEFWRQYMAGAKQTNLPFTIPSGYIPKPTSYQRQSIDLTAAASMGVTPSNLLQVAWAILLARWSEEEEAVFGSTLTGRTVDLPGVEDMAGPTITTLPIRMRLCDYEGQMRSSRRLKDLFADLQQYHLMVIPHQHYGLQNIQGLSEEIRKACNFFSLLVIQPASSADSSGVFTGRFASQGLQGAHTYGLLLSCDLTEFGVSVLASYDPNVVSDHHVRWILQQWRHIVEQMSHGKDMRVDDLYIVSPEDEKNIRQWNSGITEPINNCIHHMIGKHFVNQPDAPAINSWDGSFTYRHLMELSGRLACELIRRGVGPEKIVPLAFEKSAWTIIAMLATLQAGGAFVLLDMALPRERLQLIIRKVDAEIVVASSSTAPKCPFENTIILNETTINQMAFDKVMLESVSVGPDNAAYMMFTSGSTGEPKGCVLQHGSFCTCGWGQGLAFGMSPATRSLQFSSYSFAACIIEIMTTMLHGGCVCVLSEEERMNSIAEAIQARSVNWAFLTPSLLSVLDPDSVPSLKGLSMGGEAIRATQIVEWANRVDLQQGYGNAECCGVVSTGSLNVNSSTKDIGRPYTGRIWLVEPENVDKLSPVGCIGEILIEGGVVGRGYMKEPAKTAAAFISAPAWRLKFGSLPNGTRFYRTGDLGCYSTSDGMLQYIGRKDTQIKYHGQRIELGEIEYHVKRAVPDFADPVVELIIPRHGAKENAVLAAFFSLGERFVGPEDLRALSQEMQELMNKLAQTVTDMMKGTVPEYMIPTVFIPLKHFPMTLSGKTYRKGLREIGGSLSVRELKSIVVLTASATKWLHTKEEAALQQCLEIALGIDKDTVGPDDDFFSLGGDSLSAMRLVSVVRKQGLALSVKDIMGSPKLGEMAKKLKATTLGDLSSLKEFSLLNADVNRVKSDVESKLTDVDIRTVQDIYPALPFQFELVFASSIYPGKYTAQFVLTPLNGDIEKLKLAWEQTLSQTPTLRTRIVHCDDIGTLQVISNTPVAWGAEEYLSIYLEKDISKGMSFGEALCRSAVAKDETTNHRVLVLTIHHALYDGMSLPLIMNRLNQNFWGHEIDHPPGYNEYVGLIQKQDRSAAERFWISYLRGAKMTPFPNVKKGTKICADSLMTYEMPSRSPSMGCVTVASTLRAAWAVLLSHYSGESDVVFGSVQSGRNVELSGVDKVIGPMATVLPMRTVIIADETVKDMLVAFQQQTVEMIPFETMGLSQISRLSDSASAACDCNTLFIVHPAESEHQPTAFTSKEMSTGSDRFYLKPLNVECRLSDKGLIKVDVHFDSNILGRQQVRKMLTRFELIFQHLVDPSDEMRVRDIPSASPEDIMQLVQLNKEYRRFDDEIISNIPHALSSSKHGRLWVTNRWNPRQLVGIGTPGELCVEPIAEEPGLSTSPNPFWETNSPPLQVGKVLRTGVLAVYRDDGSISCVGRLQDSVVEEAAASTSQKSGTTNGVVEKQSREIEASPSMLTGKELVLARLWASALNIELEQIGRDDDFFLIGGDSLNAMRLTATARKSGYSLPVRDIYRNSTLRAMALLATPLSPPTTQAGTQGSPATPKKLGSDALGRIGVKDSDVEEVLPCLSTQGLMLSTSLLNSKGLLYYYCLDIPSSVDVTRLMLACTKLVQRHDILRTVFVKEGANVQQVVLKPYDIKFHIEDVTTNAQEASAKAIALDKSTFQVWDQPIVRFMLLRNQQQQHSRLVMRISHAQFDGSSFHLLLRDLQLAYNNDVLPSTSSFSTFVHAVEGVDKTACRDYWKGVLDGANESRLILHPRPSYSNSMDSIIFRNMPRLQWTRIGFPFPCVLKCAWGIVLGELVNESDVTFGEVIANRRVPMDNACAVLGSCINMVPVRVKMDHGQKPREIMTELKEQSFSRLPYESSPFDVMMEGCTSWSRWPRFSSVVVYQDIPMNDYYLEKTPILLGDDECELTWTEPTWDMADLALIGRPYKDQVRVELGYCSRTIPTNLAVSVLERVVACVTTLYDRLDSPVTTADTGLPSPFPLKAPPPPSGYANLTGMAGPPDPTIANTVRGVWGSVFPSCLKPGMTTDVSMFDLGADIFTVDLLRDLYESQGFKISIEDLMEHSTMDGQIALLCIRN</sequence>
<dbReference type="STRING" id="5098.A0A507QNX8"/>
<dbReference type="GO" id="GO:0043041">
    <property type="term" value="P:amino acid activation for nonribosomal peptide biosynthetic process"/>
    <property type="evidence" value="ECO:0007669"/>
    <property type="project" value="TreeGrafter"/>
</dbReference>
<dbReference type="InterPro" id="IPR000873">
    <property type="entry name" value="AMP-dep_synth/lig_dom"/>
</dbReference>
<dbReference type="InterPro" id="IPR023213">
    <property type="entry name" value="CAT-like_dom_sf"/>
</dbReference>
<dbReference type="GO" id="GO:0031177">
    <property type="term" value="F:phosphopantetheine binding"/>
    <property type="evidence" value="ECO:0007669"/>
    <property type="project" value="InterPro"/>
</dbReference>
<dbReference type="InterPro" id="IPR045851">
    <property type="entry name" value="AMP-bd_C_sf"/>
</dbReference>
<dbReference type="FunFam" id="3.30.559.30:FF:000003">
    <property type="entry name" value="Nonribosomal peptide synthase SidD"/>
    <property type="match status" value="2"/>
</dbReference>
<dbReference type="GO" id="GO:0005737">
    <property type="term" value="C:cytoplasm"/>
    <property type="evidence" value="ECO:0007669"/>
    <property type="project" value="TreeGrafter"/>
</dbReference>
<dbReference type="Gene3D" id="1.10.1200.10">
    <property type="entry name" value="ACP-like"/>
    <property type="match status" value="2"/>
</dbReference>
<dbReference type="InterPro" id="IPR020845">
    <property type="entry name" value="AMP-binding_CS"/>
</dbReference>
<dbReference type="PANTHER" id="PTHR45527:SF1">
    <property type="entry name" value="FATTY ACID SYNTHASE"/>
    <property type="match status" value="1"/>
</dbReference>
<name>A0A507QNX8_MONPU</name>
<dbReference type="PROSITE" id="PS50075">
    <property type="entry name" value="CARRIER"/>
    <property type="match status" value="2"/>
</dbReference>
<dbReference type="InterPro" id="IPR001242">
    <property type="entry name" value="Condensation_dom"/>
</dbReference>
<dbReference type="InterPro" id="IPR042099">
    <property type="entry name" value="ANL_N_sf"/>
</dbReference>
<evidence type="ECO:0000256" key="2">
    <source>
        <dbReference type="ARBA" id="ARBA00022553"/>
    </source>
</evidence>
<dbReference type="InterPro" id="IPR009081">
    <property type="entry name" value="PP-bd_ACP"/>
</dbReference>
<dbReference type="Proteomes" id="UP000319663">
    <property type="component" value="Unassembled WGS sequence"/>
</dbReference>
<dbReference type="FunFam" id="3.30.300.30:FF:000015">
    <property type="entry name" value="Nonribosomal peptide synthase SidD"/>
    <property type="match status" value="1"/>
</dbReference>
<evidence type="ECO:0000256" key="3">
    <source>
        <dbReference type="ARBA" id="ARBA00022598"/>
    </source>
</evidence>
<dbReference type="Gene3D" id="3.30.559.30">
    <property type="entry name" value="Nonribosomal peptide synthetase, condensation domain"/>
    <property type="match status" value="3"/>
</dbReference>
<evidence type="ECO:0000256" key="1">
    <source>
        <dbReference type="ARBA" id="ARBA00022450"/>
    </source>
</evidence>
<dbReference type="InterPro" id="IPR006162">
    <property type="entry name" value="Ppantetheine_attach_site"/>
</dbReference>
<dbReference type="CDD" id="cd05918">
    <property type="entry name" value="A_NRPS_SidN3_like"/>
    <property type="match status" value="1"/>
</dbReference>
<dbReference type="SMART" id="SM00823">
    <property type="entry name" value="PKS_PP"/>
    <property type="match status" value="2"/>
</dbReference>
<evidence type="ECO:0000259" key="4">
    <source>
        <dbReference type="PROSITE" id="PS50075"/>
    </source>
</evidence>
<keyword evidence="3" id="KW-0436">Ligase</keyword>
<dbReference type="InterPro" id="IPR036736">
    <property type="entry name" value="ACP-like_sf"/>
</dbReference>
<dbReference type="GO" id="GO:0016874">
    <property type="term" value="F:ligase activity"/>
    <property type="evidence" value="ECO:0007669"/>
    <property type="project" value="UniProtKB-KW"/>
</dbReference>
<organism evidence="5 6">
    <name type="scientific">Monascus purpureus</name>
    <name type="common">Red mold</name>
    <name type="synonym">Monascus anka</name>
    <dbReference type="NCBI Taxonomy" id="5098"/>
    <lineage>
        <taxon>Eukaryota</taxon>
        <taxon>Fungi</taxon>
        <taxon>Dikarya</taxon>
        <taxon>Ascomycota</taxon>
        <taxon>Pezizomycotina</taxon>
        <taxon>Eurotiomycetes</taxon>
        <taxon>Eurotiomycetidae</taxon>
        <taxon>Eurotiales</taxon>
        <taxon>Aspergillaceae</taxon>
        <taxon>Monascus</taxon>
    </lineage>
</organism>
<dbReference type="Pfam" id="PF00550">
    <property type="entry name" value="PP-binding"/>
    <property type="match status" value="2"/>
</dbReference>
<dbReference type="SUPFAM" id="SSF47336">
    <property type="entry name" value="ACP-like"/>
    <property type="match status" value="2"/>
</dbReference>
<gene>
    <name evidence="5" type="ORF">MPDQ_002842</name>
</gene>
<feature type="domain" description="Carrier" evidence="4">
    <location>
        <begin position="1064"/>
        <end position="1137"/>
    </location>
</feature>
<accession>A0A507QNX8</accession>
<dbReference type="NCBIfam" id="TIGR01733">
    <property type="entry name" value="AA-adenyl-dom"/>
    <property type="match status" value="1"/>
</dbReference>
<reference evidence="5 6" key="1">
    <citation type="submission" date="2019-06" db="EMBL/GenBank/DDBJ databases">
        <title>Wine fermentation using esterase from Monascus purpureus.</title>
        <authorList>
            <person name="Geng C."/>
            <person name="Zhang Y."/>
        </authorList>
    </citation>
    <scope>NUCLEOTIDE SEQUENCE [LARGE SCALE GENOMIC DNA]</scope>
    <source>
        <strain evidence="5">HQ1</strain>
    </source>
</reference>
<dbReference type="SUPFAM" id="SSF56801">
    <property type="entry name" value="Acetyl-CoA synthetase-like"/>
    <property type="match status" value="1"/>
</dbReference>
<dbReference type="Gene3D" id="3.30.559.10">
    <property type="entry name" value="Chloramphenicol acetyltransferase-like domain"/>
    <property type="match status" value="3"/>
</dbReference>
<comment type="caution">
    <text evidence="5">The sequence shown here is derived from an EMBL/GenBank/DDBJ whole genome shotgun (WGS) entry which is preliminary data.</text>
</comment>
<protein>
    <recommendedName>
        <fullName evidence="4">Carrier domain-containing protein</fullName>
    </recommendedName>
</protein>
<dbReference type="FunFam" id="3.40.50.12780:FF:000014">
    <property type="entry name" value="Nonribosomal peptide synthetase 1"/>
    <property type="match status" value="1"/>
</dbReference>
<dbReference type="Pfam" id="PF00668">
    <property type="entry name" value="Condensation"/>
    <property type="match status" value="3"/>
</dbReference>